<organism evidence="3 4">
    <name type="scientific">Fluoribacter dumoffii</name>
    <dbReference type="NCBI Taxonomy" id="463"/>
    <lineage>
        <taxon>Bacteria</taxon>
        <taxon>Pseudomonadati</taxon>
        <taxon>Pseudomonadota</taxon>
        <taxon>Gammaproteobacteria</taxon>
        <taxon>Legionellales</taxon>
        <taxon>Legionellaceae</taxon>
        <taxon>Fluoribacter</taxon>
    </lineage>
</organism>
<dbReference type="InterPro" id="IPR003425">
    <property type="entry name" value="CCB3/YggT"/>
</dbReference>
<gene>
    <name evidence="3" type="ORF">NCTC11370_00926</name>
</gene>
<feature type="transmembrane region" description="Helical" evidence="2">
    <location>
        <begin position="161"/>
        <end position="182"/>
    </location>
</feature>
<evidence type="ECO:0000313" key="4">
    <source>
        <dbReference type="Proteomes" id="UP000254554"/>
    </source>
</evidence>
<protein>
    <submittedName>
        <fullName evidence="3">YGGT family</fullName>
    </submittedName>
</protein>
<evidence type="ECO:0000256" key="2">
    <source>
        <dbReference type="SAM" id="Phobius"/>
    </source>
</evidence>
<dbReference type="AlphaFoldDB" id="A0A377G7R6"/>
<feature type="transmembrane region" description="Helical" evidence="2">
    <location>
        <begin position="69"/>
        <end position="90"/>
    </location>
</feature>
<evidence type="ECO:0000256" key="1">
    <source>
        <dbReference type="ARBA" id="ARBA00010894"/>
    </source>
</evidence>
<dbReference type="STRING" id="1094715.GCA_000236165_01495"/>
<dbReference type="OrthoDB" id="9806665at2"/>
<comment type="similarity">
    <text evidence="1">Belongs to the YggT family.</text>
</comment>
<dbReference type="GeneID" id="93292458"/>
<proteinExistence type="inferred from homology"/>
<dbReference type="Pfam" id="PF02325">
    <property type="entry name" value="CCB3_YggT"/>
    <property type="match status" value="2"/>
</dbReference>
<name>A0A377G7R6_9GAMM</name>
<sequence>MEGLLAVSLFVVSLFFSLVILSLWLRIALRYLRFSALHPLSQLIYKITNPMVNPIQRVTRQPYKPGQKYDIPAFITLILMELFKILSINYLGLNGRLPIGGIFLYVIADLIIQPCNILFYAILIRVIMSFVKPDWHGPMADFLRMLTEPLLKIGRKIVPDIAGFDFSPFIIMMILKVITLFISANLPWRML</sequence>
<dbReference type="EMBL" id="UGGT01000001">
    <property type="protein sequence ID" value="STO20867.1"/>
    <property type="molecule type" value="Genomic_DNA"/>
</dbReference>
<dbReference type="GO" id="GO:0016020">
    <property type="term" value="C:membrane"/>
    <property type="evidence" value="ECO:0007669"/>
    <property type="project" value="InterPro"/>
</dbReference>
<dbReference type="PANTHER" id="PTHR33219:SF14">
    <property type="entry name" value="PROTEIN COFACTOR ASSEMBLY OF COMPLEX C SUBUNIT B CCB3, CHLOROPLASTIC-RELATED"/>
    <property type="match status" value="1"/>
</dbReference>
<reference evidence="3 4" key="1">
    <citation type="submission" date="2018-06" db="EMBL/GenBank/DDBJ databases">
        <authorList>
            <consortium name="Pathogen Informatics"/>
            <person name="Doyle S."/>
        </authorList>
    </citation>
    <scope>NUCLEOTIDE SEQUENCE [LARGE SCALE GENOMIC DNA]</scope>
    <source>
        <strain evidence="3 4">NCTC11370</strain>
    </source>
</reference>
<keyword evidence="2" id="KW-1133">Transmembrane helix</keyword>
<dbReference type="PANTHER" id="PTHR33219">
    <property type="entry name" value="YLMG HOMOLOG PROTEIN 2, CHLOROPLASTIC"/>
    <property type="match status" value="1"/>
</dbReference>
<keyword evidence="2" id="KW-0812">Transmembrane</keyword>
<keyword evidence="2" id="KW-0472">Membrane</keyword>
<feature type="transmembrane region" description="Helical" evidence="2">
    <location>
        <begin position="6"/>
        <end position="25"/>
    </location>
</feature>
<accession>A0A377G7R6</accession>
<dbReference type="RefSeq" id="WP_010653163.1">
    <property type="nucleotide sequence ID" value="NZ_JAPHOO010000001.1"/>
</dbReference>
<feature type="transmembrane region" description="Helical" evidence="2">
    <location>
        <begin position="102"/>
        <end position="123"/>
    </location>
</feature>
<evidence type="ECO:0000313" key="3">
    <source>
        <dbReference type="EMBL" id="STO20867.1"/>
    </source>
</evidence>
<dbReference type="Proteomes" id="UP000254554">
    <property type="component" value="Unassembled WGS sequence"/>
</dbReference>
<keyword evidence="4" id="KW-1185">Reference proteome</keyword>